<evidence type="ECO:0000313" key="13">
    <source>
        <dbReference type="EMBL" id="KAE8055527.1"/>
    </source>
</evidence>
<evidence type="ECO:0000259" key="11">
    <source>
        <dbReference type="Pfam" id="PF00999"/>
    </source>
</evidence>
<feature type="transmembrane region" description="Helical" evidence="10">
    <location>
        <begin position="20"/>
        <end position="42"/>
    </location>
</feature>
<keyword evidence="3" id="KW-0633">Potassium transport</keyword>
<dbReference type="OrthoDB" id="671744at2759"/>
<dbReference type="PANTHER" id="PTHR32468">
    <property type="entry name" value="CATION/H + ANTIPORTER"/>
    <property type="match status" value="1"/>
</dbReference>
<keyword evidence="6 10" id="KW-1133">Transmembrane helix</keyword>
<feature type="transmembrane region" description="Helical" evidence="10">
    <location>
        <begin position="233"/>
        <end position="254"/>
    </location>
</feature>
<evidence type="ECO:0000256" key="6">
    <source>
        <dbReference type="ARBA" id="ARBA00022989"/>
    </source>
</evidence>
<dbReference type="PANTHER" id="PTHR32468:SF18">
    <property type="entry name" value="CATION_H(+) ANTIPORTER 1"/>
    <property type="match status" value="1"/>
</dbReference>
<feature type="transmembrane region" description="Helical" evidence="10">
    <location>
        <begin position="89"/>
        <end position="107"/>
    </location>
</feature>
<dbReference type="GO" id="GO:0006813">
    <property type="term" value="P:potassium ion transport"/>
    <property type="evidence" value="ECO:0007669"/>
    <property type="project" value="UniProtKB-KW"/>
</dbReference>
<feature type="transmembrane region" description="Helical" evidence="10">
    <location>
        <begin position="119"/>
        <end position="137"/>
    </location>
</feature>
<dbReference type="Gene3D" id="3.40.50.12370">
    <property type="match status" value="1"/>
</dbReference>
<evidence type="ECO:0000259" key="12">
    <source>
        <dbReference type="Pfam" id="PF23259"/>
    </source>
</evidence>
<dbReference type="InterPro" id="IPR050794">
    <property type="entry name" value="CPA2_transporter"/>
</dbReference>
<dbReference type="InterPro" id="IPR038770">
    <property type="entry name" value="Na+/solute_symporter_sf"/>
</dbReference>
<comment type="subcellular location">
    <subcellularLocation>
        <location evidence="1">Membrane</location>
        <topology evidence="1">Multi-pass membrane protein</topology>
    </subcellularLocation>
</comment>
<dbReference type="Gene3D" id="1.20.1530.20">
    <property type="match status" value="1"/>
</dbReference>
<feature type="transmembrane region" description="Helical" evidence="10">
    <location>
        <begin position="54"/>
        <end position="77"/>
    </location>
</feature>
<feature type="transmembrane region" description="Helical" evidence="10">
    <location>
        <begin position="266"/>
        <end position="291"/>
    </location>
</feature>
<dbReference type="GO" id="GO:0006885">
    <property type="term" value="P:regulation of pH"/>
    <property type="evidence" value="ECO:0007669"/>
    <property type="project" value="TreeGrafter"/>
</dbReference>
<comment type="similarity">
    <text evidence="9">Belongs to the monovalent cation:proton antiporter 2 (CPA2) transporter (TC 2.A.37) family. CHX (TC 2.A.37.4) subfamily.</text>
</comment>
<evidence type="ECO:0000256" key="7">
    <source>
        <dbReference type="ARBA" id="ARBA00023065"/>
    </source>
</evidence>
<dbReference type="InterPro" id="IPR057290">
    <property type="entry name" value="CHX17_C"/>
</dbReference>
<dbReference type="GO" id="GO:1902600">
    <property type="term" value="P:proton transmembrane transport"/>
    <property type="evidence" value="ECO:0007669"/>
    <property type="project" value="InterPro"/>
</dbReference>
<name>A0A5N6R6Y0_9ROSI</name>
<dbReference type="EMBL" id="CM017325">
    <property type="protein sequence ID" value="KAE8055527.1"/>
    <property type="molecule type" value="Genomic_DNA"/>
</dbReference>
<evidence type="ECO:0000256" key="2">
    <source>
        <dbReference type="ARBA" id="ARBA00022448"/>
    </source>
</evidence>
<evidence type="ECO:0000256" key="5">
    <source>
        <dbReference type="ARBA" id="ARBA00022958"/>
    </source>
</evidence>
<evidence type="ECO:0000256" key="4">
    <source>
        <dbReference type="ARBA" id="ARBA00022692"/>
    </source>
</evidence>
<evidence type="ECO:0000256" key="8">
    <source>
        <dbReference type="ARBA" id="ARBA00023136"/>
    </source>
</evidence>
<feature type="transmembrane region" description="Helical" evidence="10">
    <location>
        <begin position="297"/>
        <end position="320"/>
    </location>
</feature>
<feature type="transmembrane region" description="Helical" evidence="10">
    <location>
        <begin position="209"/>
        <end position="227"/>
    </location>
</feature>
<dbReference type="Pfam" id="PF00999">
    <property type="entry name" value="Na_H_Exchanger"/>
    <property type="match status" value="1"/>
</dbReference>
<evidence type="ECO:0000256" key="1">
    <source>
        <dbReference type="ARBA" id="ARBA00004141"/>
    </source>
</evidence>
<keyword evidence="2" id="KW-0813">Transport</keyword>
<evidence type="ECO:0000256" key="9">
    <source>
        <dbReference type="ARBA" id="ARBA00038341"/>
    </source>
</evidence>
<dbReference type="AlphaFoldDB" id="A0A5N6R6Y0"/>
<feature type="transmembrane region" description="Helical" evidence="10">
    <location>
        <begin position="157"/>
        <end position="188"/>
    </location>
</feature>
<keyword evidence="14" id="KW-1185">Reference proteome</keyword>
<dbReference type="InterPro" id="IPR006153">
    <property type="entry name" value="Cation/H_exchanger_TM"/>
</dbReference>
<keyword evidence="4 10" id="KW-0812">Transmembrane</keyword>
<dbReference type="GO" id="GO:0012505">
    <property type="term" value="C:endomembrane system"/>
    <property type="evidence" value="ECO:0007669"/>
    <property type="project" value="TreeGrafter"/>
</dbReference>
<evidence type="ECO:0000256" key="3">
    <source>
        <dbReference type="ARBA" id="ARBA00022538"/>
    </source>
</evidence>
<evidence type="ECO:0000256" key="10">
    <source>
        <dbReference type="SAM" id="Phobius"/>
    </source>
</evidence>
<reference evidence="13 14" key="1">
    <citation type="submission" date="2019-06" db="EMBL/GenBank/DDBJ databases">
        <title>A chromosomal-level reference genome of Carpinus fangiana (Coryloideae, Betulaceae).</title>
        <authorList>
            <person name="Yang X."/>
            <person name="Wang Z."/>
            <person name="Zhang L."/>
            <person name="Hao G."/>
            <person name="Liu J."/>
            <person name="Yang Y."/>
        </authorList>
    </citation>
    <scope>NUCLEOTIDE SEQUENCE [LARGE SCALE GENOMIC DNA]</scope>
    <source>
        <strain evidence="13">Cfa_2016G</strain>
        <tissue evidence="13">Leaf</tissue>
    </source>
</reference>
<keyword evidence="8 10" id="KW-0472">Membrane</keyword>
<feature type="domain" description="Cation/H+ exchanger transmembrane" evidence="11">
    <location>
        <begin position="1"/>
        <end position="321"/>
    </location>
</feature>
<dbReference type="Pfam" id="PF23259">
    <property type="entry name" value="CHX17_C"/>
    <property type="match status" value="1"/>
</dbReference>
<keyword evidence="7" id="KW-0406">Ion transport</keyword>
<sequence length="662" mass="73697">MFLIGLETDVPYAIRNIRNASVIAYGGALLGFAFGLGSSFFLQHQLEVDDHFKSPYVFSLMLILSYTASPVVIRLAGELKFDTSNVGRLAIVSSLIVEMTCLLLFNFMLACHSGKLFKYGFYCFFLSILVMVINKYLSNWFNKRNHTQKYLKNTEVFVILSFVIGSAMFMEWANYNSIMNCFVIGLMFPREGKTARTLSHKLTYSVHNFILPIYFGYIGFQFNGIFLNNWRNVLIVLILVLLSIGSKIGGTLAACRYLKIPLNEGVLIGFILNLKGHADILFIGSASKLLIVWSPKAYNLLLISVVLNTLISGPVVAFLLRREEGLFGNMRTALEIHDPGEELRMLACVFGPRLSGCQTTPTTPYLMHLIELLQKRKTKVSYHEKEQHELSDDEDYGGNDVIGIHEAVDTFTAETGIFIQVGKAVSTFTSLYEDVCNIAEDLRVSIILLPFHKHQRIDGKMDNGKEGIRTTNHKVLRHAPCSVGIIVNRGTEGVATLFFGGPDDREAVAWSRRIAAHPRVNLTVISVHNSQTDNASDEDDGMLMALSRLETGNGRNEVDNSFLTDFYNRYVTSGQVGYVEKSVNNATETVAALRDIADMYSLFIVGKGGRGHSPLTTGICDWEECPELGTVGDLLASSDININGSVLIIQQHRQLKKDLLGD</sequence>
<proteinExistence type="inferred from homology"/>
<keyword evidence="5" id="KW-0630">Potassium</keyword>
<organism evidence="13 14">
    <name type="scientific">Carpinus fangiana</name>
    <dbReference type="NCBI Taxonomy" id="176857"/>
    <lineage>
        <taxon>Eukaryota</taxon>
        <taxon>Viridiplantae</taxon>
        <taxon>Streptophyta</taxon>
        <taxon>Embryophyta</taxon>
        <taxon>Tracheophyta</taxon>
        <taxon>Spermatophyta</taxon>
        <taxon>Magnoliopsida</taxon>
        <taxon>eudicotyledons</taxon>
        <taxon>Gunneridae</taxon>
        <taxon>Pentapetalae</taxon>
        <taxon>rosids</taxon>
        <taxon>fabids</taxon>
        <taxon>Fagales</taxon>
        <taxon>Betulaceae</taxon>
        <taxon>Carpinus</taxon>
    </lineage>
</organism>
<dbReference type="GO" id="GO:0016020">
    <property type="term" value="C:membrane"/>
    <property type="evidence" value="ECO:0007669"/>
    <property type="project" value="UniProtKB-SubCell"/>
</dbReference>
<dbReference type="GO" id="GO:0015297">
    <property type="term" value="F:antiporter activity"/>
    <property type="evidence" value="ECO:0007669"/>
    <property type="project" value="InterPro"/>
</dbReference>
<feature type="domain" description="Cation/H(+) antiporter C-terminal" evidence="12">
    <location>
        <begin position="494"/>
        <end position="652"/>
    </location>
</feature>
<gene>
    <name evidence="13" type="ORF">FH972_012360</name>
</gene>
<accession>A0A5N6R6Y0</accession>
<protein>
    <submittedName>
        <fullName evidence="13">Uncharacterized protein</fullName>
    </submittedName>
</protein>
<dbReference type="Proteomes" id="UP000327013">
    <property type="component" value="Chromosome 5"/>
</dbReference>
<evidence type="ECO:0000313" key="14">
    <source>
        <dbReference type="Proteomes" id="UP000327013"/>
    </source>
</evidence>